<reference evidence="2 3" key="1">
    <citation type="submission" date="2012-08" db="EMBL/GenBank/DDBJ databases">
        <title>Oryza genome evolution.</title>
        <authorList>
            <person name="Wing R.A."/>
        </authorList>
    </citation>
    <scope>NUCLEOTIDE SEQUENCE</scope>
</reference>
<dbReference type="HOGENOM" id="CLU_2889028_0_0_1"/>
<name>A0A0D9WX51_9ORYZ</name>
<feature type="compositionally biased region" description="Acidic residues" evidence="1">
    <location>
        <begin position="1"/>
        <end position="10"/>
    </location>
</feature>
<evidence type="ECO:0000256" key="1">
    <source>
        <dbReference type="SAM" id="MobiDB-lite"/>
    </source>
</evidence>
<protein>
    <submittedName>
        <fullName evidence="2">Uncharacterized protein</fullName>
    </submittedName>
</protein>
<proteinExistence type="predicted"/>
<dbReference type="AlphaFoldDB" id="A0A0D9WX51"/>
<evidence type="ECO:0000313" key="3">
    <source>
        <dbReference type="Proteomes" id="UP000032180"/>
    </source>
</evidence>
<feature type="region of interest" description="Disordered" evidence="1">
    <location>
        <begin position="1"/>
        <end position="48"/>
    </location>
</feature>
<reference evidence="3" key="2">
    <citation type="submission" date="2013-12" db="EMBL/GenBank/DDBJ databases">
        <authorList>
            <person name="Yu Y."/>
            <person name="Lee S."/>
            <person name="de Baynast K."/>
            <person name="Wissotski M."/>
            <person name="Liu L."/>
            <person name="Talag J."/>
            <person name="Goicoechea J."/>
            <person name="Angelova A."/>
            <person name="Jetty R."/>
            <person name="Kudrna D."/>
            <person name="Golser W."/>
            <person name="Rivera L."/>
            <person name="Zhang J."/>
            <person name="Wing R."/>
        </authorList>
    </citation>
    <scope>NUCLEOTIDE SEQUENCE</scope>
</reference>
<sequence length="63" mass="6878">MKDEEGEGEENGAGTIMESEKDEKATRLSRPVAGSGSSSLPSVDEDEAGRFRKYRILGMLMKL</sequence>
<organism evidence="2 3">
    <name type="scientific">Leersia perrieri</name>
    <dbReference type="NCBI Taxonomy" id="77586"/>
    <lineage>
        <taxon>Eukaryota</taxon>
        <taxon>Viridiplantae</taxon>
        <taxon>Streptophyta</taxon>
        <taxon>Embryophyta</taxon>
        <taxon>Tracheophyta</taxon>
        <taxon>Spermatophyta</taxon>
        <taxon>Magnoliopsida</taxon>
        <taxon>Liliopsida</taxon>
        <taxon>Poales</taxon>
        <taxon>Poaceae</taxon>
        <taxon>BOP clade</taxon>
        <taxon>Oryzoideae</taxon>
        <taxon>Oryzeae</taxon>
        <taxon>Oryzinae</taxon>
        <taxon>Leersia</taxon>
    </lineage>
</organism>
<dbReference type="EnsemblPlants" id="LPERR07G07150.1">
    <property type="protein sequence ID" value="LPERR07G07150.1"/>
    <property type="gene ID" value="LPERR07G07150"/>
</dbReference>
<keyword evidence="3" id="KW-1185">Reference proteome</keyword>
<evidence type="ECO:0000313" key="2">
    <source>
        <dbReference type="EnsemblPlants" id="LPERR07G07150.1"/>
    </source>
</evidence>
<dbReference type="Gramene" id="LPERR07G07150.1">
    <property type="protein sequence ID" value="LPERR07G07150.1"/>
    <property type="gene ID" value="LPERR07G07150"/>
</dbReference>
<reference evidence="2" key="3">
    <citation type="submission" date="2015-04" db="UniProtKB">
        <authorList>
            <consortium name="EnsemblPlants"/>
        </authorList>
    </citation>
    <scope>IDENTIFICATION</scope>
</reference>
<accession>A0A0D9WX51</accession>
<dbReference type="Proteomes" id="UP000032180">
    <property type="component" value="Chromosome 7"/>
</dbReference>